<dbReference type="VEuPathDB" id="FungiDB:BCV72DRAFT_206316"/>
<reference evidence="1" key="1">
    <citation type="journal article" date="2016" name="Proc. Natl. Acad. Sci. U.S.A.">
        <title>Lipid metabolic changes in an early divergent fungus govern the establishment of a mutualistic symbiosis with endobacteria.</title>
        <authorList>
            <person name="Lastovetsky O.A."/>
            <person name="Gaspar M.L."/>
            <person name="Mondo S.J."/>
            <person name="LaButti K.M."/>
            <person name="Sandor L."/>
            <person name="Grigoriev I.V."/>
            <person name="Henry S.A."/>
            <person name="Pawlowska T.E."/>
        </authorList>
    </citation>
    <scope>NUCLEOTIDE SEQUENCE [LARGE SCALE GENOMIC DNA]</scope>
    <source>
        <strain evidence="1">ATCC 52814</strain>
    </source>
</reference>
<accession>A0A1X0R4S9</accession>
<evidence type="ECO:0000313" key="1">
    <source>
        <dbReference type="EMBL" id="ORE07033.1"/>
    </source>
</evidence>
<dbReference type="EMBL" id="KV921911">
    <property type="protein sequence ID" value="ORE07033.1"/>
    <property type="molecule type" value="Genomic_DNA"/>
</dbReference>
<gene>
    <name evidence="1" type="ORF">BCV72DRAFT_206316</name>
</gene>
<dbReference type="AlphaFoldDB" id="A0A1X0R4S9"/>
<organism evidence="1">
    <name type="scientific">Rhizopus microsporus var. microsporus</name>
    <dbReference type="NCBI Taxonomy" id="86635"/>
    <lineage>
        <taxon>Eukaryota</taxon>
        <taxon>Fungi</taxon>
        <taxon>Fungi incertae sedis</taxon>
        <taxon>Mucoromycota</taxon>
        <taxon>Mucoromycotina</taxon>
        <taxon>Mucoromycetes</taxon>
        <taxon>Mucorales</taxon>
        <taxon>Mucorineae</taxon>
        <taxon>Rhizopodaceae</taxon>
        <taxon>Rhizopus</taxon>
    </lineage>
</organism>
<name>A0A1X0R4S9_RHIZD</name>
<feature type="non-terminal residue" evidence="1">
    <location>
        <position position="1"/>
    </location>
</feature>
<proteinExistence type="predicted"/>
<protein>
    <submittedName>
        <fullName evidence="1">Uncharacterized protein</fullName>
    </submittedName>
</protein>
<dbReference type="Proteomes" id="UP000242414">
    <property type="component" value="Unassembled WGS sequence"/>
</dbReference>
<sequence>KSFWTTVKNKAKRSQFEGTGNLVTRITEACSPVPPTYLQAIVQHSVDIFKRCLNGEPIQQSI</sequence>